<dbReference type="InterPro" id="IPR017930">
    <property type="entry name" value="Myb_dom"/>
</dbReference>
<comment type="subcellular location">
    <subcellularLocation>
        <location evidence="1">Nucleus</location>
    </subcellularLocation>
</comment>
<name>A0AAD5BZ71_AMBAR</name>
<organism evidence="6 7">
    <name type="scientific">Ambrosia artemisiifolia</name>
    <name type="common">Common ragweed</name>
    <dbReference type="NCBI Taxonomy" id="4212"/>
    <lineage>
        <taxon>Eukaryota</taxon>
        <taxon>Viridiplantae</taxon>
        <taxon>Streptophyta</taxon>
        <taxon>Embryophyta</taxon>
        <taxon>Tracheophyta</taxon>
        <taxon>Spermatophyta</taxon>
        <taxon>Magnoliopsida</taxon>
        <taxon>eudicotyledons</taxon>
        <taxon>Gunneridae</taxon>
        <taxon>Pentapetalae</taxon>
        <taxon>asterids</taxon>
        <taxon>campanulids</taxon>
        <taxon>Asterales</taxon>
        <taxon>Asteraceae</taxon>
        <taxon>Asteroideae</taxon>
        <taxon>Heliantheae alliance</taxon>
        <taxon>Heliantheae</taxon>
        <taxon>Ambrosia</taxon>
    </lineage>
</organism>
<protein>
    <submittedName>
        <fullName evidence="6">Uncharacterized protein</fullName>
    </submittedName>
</protein>
<comment type="caution">
    <text evidence="6">The sequence shown here is derived from an EMBL/GenBank/DDBJ whole genome shotgun (WGS) entry which is preliminary data.</text>
</comment>
<feature type="domain" description="HTH myb-type" evidence="5">
    <location>
        <begin position="317"/>
        <end position="347"/>
    </location>
</feature>
<dbReference type="Gene3D" id="1.10.10.60">
    <property type="entry name" value="Homeodomain-like"/>
    <property type="match status" value="1"/>
</dbReference>
<evidence type="ECO:0000313" key="7">
    <source>
        <dbReference type="Proteomes" id="UP001206925"/>
    </source>
</evidence>
<reference evidence="6" key="1">
    <citation type="submission" date="2022-06" db="EMBL/GenBank/DDBJ databases">
        <title>Uncovering the hologenomic basis of an extraordinary plant invasion.</title>
        <authorList>
            <person name="Bieker V.C."/>
            <person name="Martin M.D."/>
            <person name="Gilbert T."/>
            <person name="Hodgins K."/>
            <person name="Battlay P."/>
            <person name="Petersen B."/>
            <person name="Wilson J."/>
        </authorList>
    </citation>
    <scope>NUCLEOTIDE SEQUENCE</scope>
    <source>
        <strain evidence="6">AA19_3_7</strain>
        <tissue evidence="6">Leaf</tissue>
    </source>
</reference>
<dbReference type="Proteomes" id="UP001206925">
    <property type="component" value="Unassembled WGS sequence"/>
</dbReference>
<dbReference type="CDD" id="cd11660">
    <property type="entry name" value="SANT_TRF"/>
    <property type="match status" value="1"/>
</dbReference>
<feature type="region of interest" description="Disordered" evidence="3">
    <location>
        <begin position="393"/>
        <end position="444"/>
    </location>
</feature>
<feature type="domain" description="Myb-like" evidence="4">
    <location>
        <begin position="316"/>
        <end position="355"/>
    </location>
</feature>
<evidence type="ECO:0000256" key="2">
    <source>
        <dbReference type="ARBA" id="ARBA00023242"/>
    </source>
</evidence>
<evidence type="ECO:0000256" key="1">
    <source>
        <dbReference type="ARBA" id="ARBA00004123"/>
    </source>
</evidence>
<dbReference type="AlphaFoldDB" id="A0AAD5BZ71"/>
<evidence type="ECO:0000259" key="4">
    <source>
        <dbReference type="PROSITE" id="PS50090"/>
    </source>
</evidence>
<feature type="compositionally biased region" description="Polar residues" evidence="3">
    <location>
        <begin position="402"/>
        <end position="422"/>
    </location>
</feature>
<dbReference type="PANTHER" id="PTHR47206">
    <property type="entry name" value="HOMEODOMAIN-LIKE SUPERFAMILY PROTEIN"/>
    <property type="match status" value="1"/>
</dbReference>
<dbReference type="PANTHER" id="PTHR47206:SF1">
    <property type="entry name" value="HOMEODOMAIN-LIKE SUPERFAMILY PROTEIN"/>
    <property type="match status" value="1"/>
</dbReference>
<sequence length="582" mass="63636">MMTLKKTRDAVKFLAVGGIVGAVSTAAFAWKYSKSPHGAALSLGAGAVFGMSFGQEIANHSLQLYRLDTMAAQLALVCCKPGGRRYAMRQYWWRNEKNMVRTKGAFETELECLILAEGHRQRKGVWSTDVRCKNQKDDRYSPTTILALLHEVAQLQDVVNIDWNALVKHTKTGITNPREYQMLWRRLAYSDPLLHHLEQDDQQPLDDDSDLECELEAFPTVSNEASAEAAAYVKVLMASSSSSKSCIEKGLVIEAPLTINIPRTKSKHPLENPQVASSASGVNISIPVFVPTQLLPAVPSAEVSDNANGCTNVNLPPRRKRKPWSAAEDRELFAAVQKYGEGNWTHIRWNIIKKRQNPPVLKSGSELSEIQLAAQQAFNMAVDKPRVDIPKPASSLGKTCPGSISVQPTMADSTTLPQNYDSTHPGEKRQFPRPQPFPNRPLSSSTDAVKAAAVAAGARIATQSAAAEILKQQLKSAIHIKTTRSPPVPGAFMGPDYFRAPCSSVSPKTTESNLSHVHAKVFQQNQSSTGQDMKASSEVKPFCSANSPEAMKEDQAVGNLGSKDEHQDTTNPPNMNFEAEGQ</sequence>
<keyword evidence="7" id="KW-1185">Reference proteome</keyword>
<dbReference type="SUPFAM" id="SSF46689">
    <property type="entry name" value="Homeodomain-like"/>
    <property type="match status" value="1"/>
</dbReference>
<dbReference type="PROSITE" id="PS50090">
    <property type="entry name" value="MYB_LIKE"/>
    <property type="match status" value="1"/>
</dbReference>
<keyword evidence="2" id="KW-0539">Nucleus</keyword>
<evidence type="ECO:0000256" key="3">
    <source>
        <dbReference type="SAM" id="MobiDB-lite"/>
    </source>
</evidence>
<evidence type="ECO:0000313" key="6">
    <source>
        <dbReference type="EMBL" id="KAI7732000.1"/>
    </source>
</evidence>
<dbReference type="PROSITE" id="PS51294">
    <property type="entry name" value="HTH_MYB"/>
    <property type="match status" value="1"/>
</dbReference>
<accession>A0AAD5BZ71</accession>
<dbReference type="InterPro" id="IPR009057">
    <property type="entry name" value="Homeodomain-like_sf"/>
</dbReference>
<proteinExistence type="predicted"/>
<feature type="region of interest" description="Disordered" evidence="3">
    <location>
        <begin position="524"/>
        <end position="582"/>
    </location>
</feature>
<evidence type="ECO:0000259" key="5">
    <source>
        <dbReference type="PROSITE" id="PS51294"/>
    </source>
</evidence>
<dbReference type="GO" id="GO:0005634">
    <property type="term" value="C:nucleus"/>
    <property type="evidence" value="ECO:0007669"/>
    <property type="project" value="UniProtKB-SubCell"/>
</dbReference>
<dbReference type="EMBL" id="JAMZMK010010344">
    <property type="protein sequence ID" value="KAI7732000.1"/>
    <property type="molecule type" value="Genomic_DNA"/>
</dbReference>
<gene>
    <name evidence="6" type="ORF">M8C21_030188</name>
</gene>
<dbReference type="InterPro" id="IPR001005">
    <property type="entry name" value="SANT/Myb"/>
</dbReference>